<evidence type="ECO:0000256" key="8">
    <source>
        <dbReference type="RuleBase" id="RU365088"/>
    </source>
</evidence>
<dbReference type="EMBL" id="JBHSAB010000014">
    <property type="protein sequence ID" value="MFC3908835.1"/>
    <property type="molecule type" value="Genomic_DNA"/>
</dbReference>
<feature type="transmembrane region" description="Helical" evidence="8">
    <location>
        <begin position="46"/>
        <end position="66"/>
    </location>
</feature>
<protein>
    <recommendedName>
        <fullName evidence="8">Bcr/CflA family efflux transporter</fullName>
    </recommendedName>
</protein>
<dbReference type="InterPro" id="IPR036259">
    <property type="entry name" value="MFS_trans_sf"/>
</dbReference>
<comment type="subcellular location">
    <subcellularLocation>
        <location evidence="8">Cell inner membrane</location>
        <topology evidence="8">Multi-pass membrane protein</topology>
    </subcellularLocation>
    <subcellularLocation>
        <location evidence="1">Cell membrane</location>
        <topology evidence="1">Multi-pass membrane protein</topology>
    </subcellularLocation>
</comment>
<reference evidence="11" key="1">
    <citation type="journal article" date="2019" name="Int. J. Syst. Evol. Microbiol.">
        <title>The Global Catalogue of Microorganisms (GCM) 10K type strain sequencing project: providing services to taxonomists for standard genome sequencing and annotation.</title>
        <authorList>
            <consortium name="The Broad Institute Genomics Platform"/>
            <consortium name="The Broad Institute Genome Sequencing Center for Infectious Disease"/>
            <person name="Wu L."/>
            <person name="Ma J."/>
        </authorList>
    </citation>
    <scope>NUCLEOTIDE SEQUENCE [LARGE SCALE GENOMIC DNA]</scope>
    <source>
        <strain evidence="11">CCUG 59858</strain>
    </source>
</reference>
<comment type="similarity">
    <text evidence="2 8">Belongs to the major facilitator superfamily. Bcr/CmlA family.</text>
</comment>
<sequence>MIKTRWLMMPVLILLVILPRLSIDLYLPSLLNIGKKFHTDSATLQMTLTFFMLGYALSMLIVGPLCDYFGKKPVLLLSLTLYASATILCMVANTFMVLVAARFFQALGGCSGTVIARLFVKDSYSSKDQIKILAQLSAAMAICPLLIPILGGVIQTYSGWRSVFFFLLILALILILVCKKQLHETQRLISKPSIRKLCYDFKKILSNQVFIGYSLAIGLAWSCYFAFTIESPFLLQEKLGYTSFKFSVLYAITILGYLAGTGFTKRYANQIGWDKLIFTGTLCCLAGAVLMTFLNQALDLHWFTLITPMIIILFGVGIIIPGTQAAVIQPFSHNAGTASGLFFFIQMLFGFLCGVILQRVHNGSITPLLTVLLLSSLLLVLSFYFTILRPQTLAQVSVE</sequence>
<dbReference type="PROSITE" id="PS50850">
    <property type="entry name" value="MFS"/>
    <property type="match status" value="1"/>
</dbReference>
<proteinExistence type="inferred from homology"/>
<dbReference type="SUPFAM" id="SSF103473">
    <property type="entry name" value="MFS general substrate transporter"/>
    <property type="match status" value="1"/>
</dbReference>
<feature type="transmembrane region" description="Helical" evidence="8">
    <location>
        <begin position="365"/>
        <end position="387"/>
    </location>
</feature>
<keyword evidence="3 8" id="KW-0813">Transport</keyword>
<dbReference type="Proteomes" id="UP001595758">
    <property type="component" value="Unassembled WGS sequence"/>
</dbReference>
<feature type="transmembrane region" description="Helical" evidence="8">
    <location>
        <begin position="73"/>
        <end position="97"/>
    </location>
</feature>
<feature type="transmembrane region" description="Helical" evidence="8">
    <location>
        <begin position="247"/>
        <end position="264"/>
    </location>
</feature>
<evidence type="ECO:0000313" key="10">
    <source>
        <dbReference type="EMBL" id="MFC3908835.1"/>
    </source>
</evidence>
<dbReference type="InterPro" id="IPR011701">
    <property type="entry name" value="MFS"/>
</dbReference>
<feature type="domain" description="Major facilitator superfamily (MFS) profile" evidence="9">
    <location>
        <begin position="8"/>
        <end position="393"/>
    </location>
</feature>
<dbReference type="RefSeq" id="WP_382342496.1">
    <property type="nucleotide sequence ID" value="NZ_JBHSAB010000014.1"/>
</dbReference>
<keyword evidence="6 8" id="KW-1133">Transmembrane helix</keyword>
<keyword evidence="4" id="KW-1003">Cell membrane</keyword>
<feature type="transmembrane region" description="Helical" evidence="8">
    <location>
        <begin position="204"/>
        <end position="227"/>
    </location>
</feature>
<comment type="caution">
    <text evidence="8">Lacks conserved residue(s) required for the propagation of feature annotation.</text>
</comment>
<keyword evidence="11" id="KW-1185">Reference proteome</keyword>
<keyword evidence="5 8" id="KW-0812">Transmembrane</keyword>
<evidence type="ECO:0000256" key="1">
    <source>
        <dbReference type="ARBA" id="ARBA00004651"/>
    </source>
</evidence>
<evidence type="ECO:0000256" key="4">
    <source>
        <dbReference type="ARBA" id="ARBA00022475"/>
    </source>
</evidence>
<name>A0ABV8CF22_9GAMM</name>
<gene>
    <name evidence="10" type="ORF">ACFORL_07065</name>
</gene>
<evidence type="ECO:0000256" key="3">
    <source>
        <dbReference type="ARBA" id="ARBA00022448"/>
    </source>
</evidence>
<feature type="transmembrane region" description="Helical" evidence="8">
    <location>
        <begin position="132"/>
        <end position="154"/>
    </location>
</feature>
<evidence type="ECO:0000259" key="9">
    <source>
        <dbReference type="PROSITE" id="PS50850"/>
    </source>
</evidence>
<evidence type="ECO:0000256" key="2">
    <source>
        <dbReference type="ARBA" id="ARBA00006236"/>
    </source>
</evidence>
<dbReference type="PANTHER" id="PTHR23502:SF132">
    <property type="entry name" value="POLYAMINE TRANSPORTER 2-RELATED"/>
    <property type="match status" value="1"/>
</dbReference>
<evidence type="ECO:0000313" key="11">
    <source>
        <dbReference type="Proteomes" id="UP001595758"/>
    </source>
</evidence>
<dbReference type="InterPro" id="IPR020846">
    <property type="entry name" value="MFS_dom"/>
</dbReference>
<comment type="caution">
    <text evidence="10">The sequence shown here is derived from an EMBL/GenBank/DDBJ whole genome shotgun (WGS) entry which is preliminary data.</text>
</comment>
<evidence type="ECO:0000256" key="7">
    <source>
        <dbReference type="ARBA" id="ARBA00023136"/>
    </source>
</evidence>
<dbReference type="InterPro" id="IPR004812">
    <property type="entry name" value="Efflux_drug-R_Bcr/CmlA"/>
</dbReference>
<dbReference type="Pfam" id="PF07690">
    <property type="entry name" value="MFS_1"/>
    <property type="match status" value="1"/>
</dbReference>
<organism evidence="10 11">
    <name type="scientific">Legionella dresdenensis</name>
    <dbReference type="NCBI Taxonomy" id="450200"/>
    <lineage>
        <taxon>Bacteria</taxon>
        <taxon>Pseudomonadati</taxon>
        <taxon>Pseudomonadota</taxon>
        <taxon>Gammaproteobacteria</taxon>
        <taxon>Legionellales</taxon>
        <taxon>Legionellaceae</taxon>
        <taxon>Legionella</taxon>
    </lineage>
</organism>
<feature type="transmembrane region" description="Helical" evidence="8">
    <location>
        <begin position="276"/>
        <end position="294"/>
    </location>
</feature>
<keyword evidence="7 8" id="KW-0472">Membrane</keyword>
<accession>A0ABV8CF22</accession>
<dbReference type="Gene3D" id="1.20.1720.10">
    <property type="entry name" value="Multidrug resistance protein D"/>
    <property type="match status" value="1"/>
</dbReference>
<dbReference type="NCBIfam" id="TIGR00710">
    <property type="entry name" value="efflux_Bcr_CflA"/>
    <property type="match status" value="1"/>
</dbReference>
<feature type="transmembrane region" description="Helical" evidence="8">
    <location>
        <begin position="103"/>
        <end position="120"/>
    </location>
</feature>
<feature type="transmembrane region" description="Helical" evidence="8">
    <location>
        <begin position="300"/>
        <end position="320"/>
    </location>
</feature>
<dbReference type="CDD" id="cd17320">
    <property type="entry name" value="MFS_MdfA_MDR_like"/>
    <property type="match status" value="1"/>
</dbReference>
<feature type="transmembrane region" description="Helical" evidence="8">
    <location>
        <begin position="341"/>
        <end position="359"/>
    </location>
</feature>
<keyword evidence="8" id="KW-0997">Cell inner membrane</keyword>
<feature type="transmembrane region" description="Helical" evidence="8">
    <location>
        <begin position="160"/>
        <end position="178"/>
    </location>
</feature>
<dbReference type="PANTHER" id="PTHR23502">
    <property type="entry name" value="MAJOR FACILITATOR SUPERFAMILY"/>
    <property type="match status" value="1"/>
</dbReference>
<evidence type="ECO:0000256" key="5">
    <source>
        <dbReference type="ARBA" id="ARBA00022692"/>
    </source>
</evidence>
<evidence type="ECO:0000256" key="6">
    <source>
        <dbReference type="ARBA" id="ARBA00022989"/>
    </source>
</evidence>